<organism evidence="1 2">
    <name type="scientific">Seminavis robusta</name>
    <dbReference type="NCBI Taxonomy" id="568900"/>
    <lineage>
        <taxon>Eukaryota</taxon>
        <taxon>Sar</taxon>
        <taxon>Stramenopiles</taxon>
        <taxon>Ochrophyta</taxon>
        <taxon>Bacillariophyta</taxon>
        <taxon>Bacillariophyceae</taxon>
        <taxon>Bacillariophycidae</taxon>
        <taxon>Naviculales</taxon>
        <taxon>Naviculaceae</taxon>
        <taxon>Seminavis</taxon>
    </lineage>
</organism>
<reference evidence="1" key="1">
    <citation type="submission" date="2020-06" db="EMBL/GenBank/DDBJ databases">
        <authorList>
            <consortium name="Plant Systems Biology data submission"/>
        </authorList>
    </citation>
    <scope>NUCLEOTIDE SEQUENCE</scope>
    <source>
        <strain evidence="1">D6</strain>
    </source>
</reference>
<evidence type="ECO:0000313" key="2">
    <source>
        <dbReference type="Proteomes" id="UP001153069"/>
    </source>
</evidence>
<accession>A0A9N8E5L3</accession>
<dbReference type="Proteomes" id="UP001153069">
    <property type="component" value="Unassembled WGS sequence"/>
</dbReference>
<comment type="caution">
    <text evidence="1">The sequence shown here is derived from an EMBL/GenBank/DDBJ whole genome shotgun (WGS) entry which is preliminary data.</text>
</comment>
<gene>
    <name evidence="1" type="ORF">SEMRO_695_G188801.1</name>
</gene>
<dbReference type="AlphaFoldDB" id="A0A9N8E5L3"/>
<protein>
    <submittedName>
        <fullName evidence="1">Uncharacterized protein</fullName>
    </submittedName>
</protein>
<name>A0A9N8E5L3_9STRA</name>
<proteinExistence type="predicted"/>
<sequence length="167" mass="18903">MYRSGRMLAGCRRWRERTFLVVSVGLPKRKMRPFYDVRYPVSSRNTQRSSEDQRSHIENESDQSIHCAGGSVGGSCCVVPRITDLCGCCNGGTVYLCQELLSPLVQRGGTLWPRQHPDDGGTFALFRLLETICFRGNGTDGGRGLNYTRRALLRRPCRSLRIRLVLY</sequence>
<evidence type="ECO:0000313" key="1">
    <source>
        <dbReference type="EMBL" id="CAB9515137.1"/>
    </source>
</evidence>
<dbReference type="EMBL" id="CAICTM010000694">
    <property type="protein sequence ID" value="CAB9515137.1"/>
    <property type="molecule type" value="Genomic_DNA"/>
</dbReference>
<keyword evidence="2" id="KW-1185">Reference proteome</keyword>